<evidence type="ECO:0000256" key="4">
    <source>
        <dbReference type="ARBA" id="ARBA00022840"/>
    </source>
</evidence>
<dbReference type="EMBL" id="CP147404">
    <property type="protein sequence ID" value="WXB94545.1"/>
    <property type="molecule type" value="Genomic_DNA"/>
</dbReference>
<dbReference type="InterPro" id="IPR003439">
    <property type="entry name" value="ABC_transporter-like_ATP-bd"/>
</dbReference>
<reference evidence="10 11" key="1">
    <citation type="submission" date="2024-02" db="EMBL/GenBank/DDBJ databases">
        <title>Seven novel Bacillus-like species.</title>
        <authorList>
            <person name="Liu G."/>
        </authorList>
    </citation>
    <scope>NUCLEOTIDE SEQUENCE [LARGE SCALE GENOMIC DNA]</scope>
    <source>
        <strain evidence="10 11">FJAT-52991</strain>
    </source>
</reference>
<feature type="transmembrane region" description="Helical" evidence="7">
    <location>
        <begin position="12"/>
        <end position="34"/>
    </location>
</feature>
<feature type="domain" description="ABC transporter" evidence="8">
    <location>
        <begin position="327"/>
        <end position="553"/>
    </location>
</feature>
<dbReference type="PROSITE" id="PS50929">
    <property type="entry name" value="ABC_TM1F"/>
    <property type="match status" value="1"/>
</dbReference>
<organism evidence="10 11">
    <name type="scientific">Bacillus kandeliae</name>
    <dbReference type="NCBI Taxonomy" id="3129297"/>
    <lineage>
        <taxon>Bacteria</taxon>
        <taxon>Bacillati</taxon>
        <taxon>Bacillota</taxon>
        <taxon>Bacilli</taxon>
        <taxon>Bacillales</taxon>
        <taxon>Bacillaceae</taxon>
        <taxon>Bacillus</taxon>
    </lineage>
</organism>
<sequence length="553" mass="64206">MNIFSFIKPYRFIFLLVFVMGLLSTFITSIQPMIGKFFIDEVLIAKRYSFSLTLTLAIAVAAVGYGVALFTKFLYFRMSLHIMVDMRTTFYHHLLHLPFDFFTKNRTGDILSRMNEDITEIQRLYTENVLQLFTIGLTFIFNVALLLFLDWRLTLLSFLFMPLLVIGVQKFRRLIFINQMEFRKVSAKNQSFLYETFSSMNFIRTAHIEKQLKQQFKEELEDINKQNMKVMFTNAWAQGIPQFVLMGSAVFMLSFLGQQVMRGEMTLGTLLAFMAYQASLFATVQGMAQLYMKFQKGRASIQRVNDFFHIPHIQVEGKDVPQLFHTIRFDQVSFFHHPNQPILTEFNLEIKSGEKVGLIGENGMGKSTIAQLLAQIYEPVRGAVYLDDKNISEFSKASWYNKVCLVAHDHPVWCTTIEDFLRLGKKQATAIELEQVIELMGLSSWIHSLPKKMNTQLGERGLTISAGQKQRLLLARALLQEADMYIFDEATCHLDTESERQLFQRLQEHLQNKTVIFITHRHDHLAWLDRVVDLSKTEWKPMRGRVASEHVSI</sequence>
<evidence type="ECO:0000256" key="1">
    <source>
        <dbReference type="ARBA" id="ARBA00004651"/>
    </source>
</evidence>
<dbReference type="InterPro" id="IPR003593">
    <property type="entry name" value="AAA+_ATPase"/>
</dbReference>
<evidence type="ECO:0000256" key="7">
    <source>
        <dbReference type="SAM" id="Phobius"/>
    </source>
</evidence>
<dbReference type="RefSeq" id="WP_338754296.1">
    <property type="nucleotide sequence ID" value="NZ_CP147404.1"/>
</dbReference>
<feature type="domain" description="ABC transmembrane type-1" evidence="9">
    <location>
        <begin position="15"/>
        <end position="296"/>
    </location>
</feature>
<dbReference type="CDD" id="cd07346">
    <property type="entry name" value="ABC_6TM_exporters"/>
    <property type="match status" value="1"/>
</dbReference>
<name>A0ABZ2NBA4_9BACI</name>
<comment type="subcellular location">
    <subcellularLocation>
        <location evidence="1">Cell membrane</location>
        <topology evidence="1">Multi-pass membrane protein</topology>
    </subcellularLocation>
</comment>
<protein>
    <submittedName>
        <fullName evidence="10">ABC transporter ATP-binding protein</fullName>
    </submittedName>
</protein>
<evidence type="ECO:0000256" key="2">
    <source>
        <dbReference type="ARBA" id="ARBA00022692"/>
    </source>
</evidence>
<gene>
    <name evidence="10" type="ORF">WDJ61_07940</name>
</gene>
<keyword evidence="11" id="KW-1185">Reference proteome</keyword>
<feature type="transmembrane region" description="Helical" evidence="7">
    <location>
        <begin position="129"/>
        <end position="149"/>
    </location>
</feature>
<dbReference type="InterPro" id="IPR011527">
    <property type="entry name" value="ABC1_TM_dom"/>
</dbReference>
<dbReference type="PROSITE" id="PS50893">
    <property type="entry name" value="ABC_TRANSPORTER_2"/>
    <property type="match status" value="1"/>
</dbReference>
<dbReference type="GO" id="GO:0005524">
    <property type="term" value="F:ATP binding"/>
    <property type="evidence" value="ECO:0007669"/>
    <property type="project" value="UniProtKB-KW"/>
</dbReference>
<evidence type="ECO:0000256" key="3">
    <source>
        <dbReference type="ARBA" id="ARBA00022741"/>
    </source>
</evidence>
<dbReference type="InterPro" id="IPR036640">
    <property type="entry name" value="ABC1_TM_sf"/>
</dbReference>
<evidence type="ECO:0000313" key="11">
    <source>
        <dbReference type="Proteomes" id="UP001387364"/>
    </source>
</evidence>
<evidence type="ECO:0000259" key="8">
    <source>
        <dbReference type="PROSITE" id="PS50893"/>
    </source>
</evidence>
<evidence type="ECO:0000313" key="10">
    <source>
        <dbReference type="EMBL" id="WXB94545.1"/>
    </source>
</evidence>
<proteinExistence type="predicted"/>
<keyword evidence="6 7" id="KW-0472">Membrane</keyword>
<dbReference type="Pfam" id="PF00005">
    <property type="entry name" value="ABC_tran"/>
    <property type="match status" value="1"/>
</dbReference>
<dbReference type="PROSITE" id="PS00211">
    <property type="entry name" value="ABC_TRANSPORTER_1"/>
    <property type="match status" value="1"/>
</dbReference>
<accession>A0ABZ2NBA4</accession>
<dbReference type="Proteomes" id="UP001387364">
    <property type="component" value="Chromosome"/>
</dbReference>
<keyword evidence="5 7" id="KW-1133">Transmembrane helix</keyword>
<keyword evidence="2 7" id="KW-0812">Transmembrane</keyword>
<feature type="transmembrane region" description="Helical" evidence="7">
    <location>
        <begin position="54"/>
        <end position="76"/>
    </location>
</feature>
<dbReference type="SUPFAM" id="SSF52540">
    <property type="entry name" value="P-loop containing nucleoside triphosphate hydrolases"/>
    <property type="match status" value="1"/>
</dbReference>
<dbReference type="InterPro" id="IPR017871">
    <property type="entry name" value="ABC_transporter-like_CS"/>
</dbReference>
<keyword evidence="3" id="KW-0547">Nucleotide-binding</keyword>
<dbReference type="SMART" id="SM00382">
    <property type="entry name" value="AAA"/>
    <property type="match status" value="1"/>
</dbReference>
<dbReference type="PANTHER" id="PTHR43394">
    <property type="entry name" value="ATP-DEPENDENT PERMEASE MDL1, MITOCHONDRIAL"/>
    <property type="match status" value="1"/>
</dbReference>
<feature type="transmembrane region" description="Helical" evidence="7">
    <location>
        <begin position="267"/>
        <end position="288"/>
    </location>
</feature>
<evidence type="ECO:0000256" key="6">
    <source>
        <dbReference type="ARBA" id="ARBA00023136"/>
    </source>
</evidence>
<dbReference type="Gene3D" id="3.40.50.300">
    <property type="entry name" value="P-loop containing nucleotide triphosphate hydrolases"/>
    <property type="match status" value="1"/>
</dbReference>
<evidence type="ECO:0000256" key="5">
    <source>
        <dbReference type="ARBA" id="ARBA00022989"/>
    </source>
</evidence>
<dbReference type="InterPro" id="IPR027417">
    <property type="entry name" value="P-loop_NTPase"/>
</dbReference>
<feature type="transmembrane region" description="Helical" evidence="7">
    <location>
        <begin position="235"/>
        <end position="255"/>
    </location>
</feature>
<dbReference type="PANTHER" id="PTHR43394:SF1">
    <property type="entry name" value="ATP-BINDING CASSETTE SUB-FAMILY B MEMBER 10, MITOCHONDRIAL"/>
    <property type="match status" value="1"/>
</dbReference>
<dbReference type="InterPro" id="IPR039421">
    <property type="entry name" value="Type_1_exporter"/>
</dbReference>
<dbReference type="Gene3D" id="1.20.1560.10">
    <property type="entry name" value="ABC transporter type 1, transmembrane domain"/>
    <property type="match status" value="1"/>
</dbReference>
<dbReference type="SUPFAM" id="SSF90123">
    <property type="entry name" value="ABC transporter transmembrane region"/>
    <property type="match status" value="1"/>
</dbReference>
<dbReference type="Pfam" id="PF00664">
    <property type="entry name" value="ABC_membrane"/>
    <property type="match status" value="1"/>
</dbReference>
<keyword evidence="4 10" id="KW-0067">ATP-binding</keyword>
<evidence type="ECO:0000259" key="9">
    <source>
        <dbReference type="PROSITE" id="PS50929"/>
    </source>
</evidence>